<dbReference type="GO" id="GO:0006487">
    <property type="term" value="P:protein N-linked glycosylation"/>
    <property type="evidence" value="ECO:0007669"/>
    <property type="project" value="TreeGrafter"/>
</dbReference>
<comment type="subcellular location">
    <subcellularLocation>
        <location evidence="1">Endoplasmic reticulum membrane</location>
        <topology evidence="1">Single-pass membrane protein</topology>
    </subcellularLocation>
</comment>
<dbReference type="CDD" id="cd03806">
    <property type="entry name" value="GT4_ALG11-like"/>
    <property type="match status" value="1"/>
</dbReference>
<comment type="catalytic activity">
    <reaction evidence="12 14">
        <text>an alpha-D-Man-(1-&gt;3)-[alpha-D-Man-(1-&gt;6)]-beta-D-Man-(1-&gt;4)-beta-D-GlcNAc-(1-&gt;4)-alpha-D-GlcNAc-diphospho-di-trans,poly-cis-dolichol + 2 GDP-alpha-D-mannose = an alpha-D-Man-(1-&gt;2)-alpha-D-Man-(1-&gt;2)-alpha-D-Man-(1-&gt;3)-[alpha-D-Man-(1-&gt;6)]-beta-D-Man-(1-&gt;4)-beta-D-GlcNAc-(1-&gt;4)-alpha-D-GlcNAc-diphospho-di-trans,poly-cis-dolichol + 2 GDP + 2 H(+)</text>
        <dbReference type="Rhea" id="RHEA:29523"/>
        <dbReference type="Rhea" id="RHEA-COMP:19515"/>
        <dbReference type="Rhea" id="RHEA-COMP:19516"/>
        <dbReference type="ChEBI" id="CHEBI:15378"/>
        <dbReference type="ChEBI" id="CHEBI:57527"/>
        <dbReference type="ChEBI" id="CHEBI:58189"/>
        <dbReference type="ChEBI" id="CHEBI:132511"/>
        <dbReference type="ChEBI" id="CHEBI:132515"/>
        <dbReference type="EC" id="2.4.1.131"/>
    </reaction>
    <physiologicalReaction direction="left-to-right" evidence="12 14">
        <dbReference type="Rhea" id="RHEA:29524"/>
    </physiologicalReaction>
</comment>
<evidence type="ECO:0000259" key="15">
    <source>
        <dbReference type="Pfam" id="PF00534"/>
    </source>
</evidence>
<protein>
    <recommendedName>
        <fullName evidence="5 14">GDP-Man:Man(3)GlcNAc(2)-PP-Dol alpha-1,2-mannosyltransferase</fullName>
        <ecNumber evidence="4 14">2.4.1.131</ecNumber>
    </recommendedName>
</protein>
<dbReference type="FunFam" id="3.40.50.2000:FF:000168">
    <property type="entry name" value="Alpha-1,2-mannosyltransferase (Alg11), putative"/>
    <property type="match status" value="1"/>
</dbReference>
<accession>A0A4S2N5C4</accession>
<comment type="similarity">
    <text evidence="3 14">Belongs to the glycosyltransferase group 1 family. Glycosyltransferase 4 subfamily.</text>
</comment>
<feature type="domain" description="ALG11 mannosyltransferase N-terminal" evidence="16">
    <location>
        <begin position="58"/>
        <end position="253"/>
    </location>
</feature>
<evidence type="ECO:0000256" key="2">
    <source>
        <dbReference type="ARBA" id="ARBA00004922"/>
    </source>
</evidence>
<evidence type="ECO:0000256" key="1">
    <source>
        <dbReference type="ARBA" id="ARBA00004389"/>
    </source>
</evidence>
<dbReference type="STRING" id="341454.A0A4S2N5C4"/>
<dbReference type="GO" id="GO:0005789">
    <property type="term" value="C:endoplasmic reticulum membrane"/>
    <property type="evidence" value="ECO:0007669"/>
    <property type="project" value="UniProtKB-SubCell"/>
</dbReference>
<proteinExistence type="inferred from homology"/>
<dbReference type="Pfam" id="PF00534">
    <property type="entry name" value="Glycos_transf_1"/>
    <property type="match status" value="1"/>
</dbReference>
<evidence type="ECO:0000256" key="5">
    <source>
        <dbReference type="ARBA" id="ARBA00022018"/>
    </source>
</evidence>
<dbReference type="UniPathway" id="UPA00378"/>
<keyword evidence="8" id="KW-0812">Transmembrane</keyword>
<sequence length="474" mass="53142">MASILTTALTAIAGPLVVATVFYYVLFGALLRLVGAHLRSRTAGKREAITRLKGDKAKIVGFFHPYCNAGGGGERVLWAAVFAVQQQYPSITSVVYTGDHDAPKADIIRRVKTRFSIALDPDRLEFIYLMGRRHVAASTWPHFTLLGQSIGSLLLAWEAFTLLVPDVFIDTMGYAFTLPLAKSLLGIPTAAYVHYPTISTDMLGTLSTDSSLRTKVKRYYWLVFAELYSRCGKSIDRIMVNSSWTANHIRTLWKRSDISVVFPPCAVGELMRAIPADNARQKIFLCIAQFRPEKNHTLIIEAFAKFYHETVEHKDAKLVLVGSVRHSDDATRVYNLRILARELGVKDQVQFVTDAPWEDVLGWLKRSWAGVNGMWNEHFGIGVVEYQAAGLIGIVHDSGGPKLDIVVEGTGFHCTTKEEFAEAFEKVLSLPEDQIMVMRTRARQSARRFDETTFDDAWQSEFKALMELESKRKG</sequence>
<keyword evidence="11" id="KW-0472">Membrane</keyword>
<evidence type="ECO:0000256" key="4">
    <source>
        <dbReference type="ARBA" id="ARBA00012645"/>
    </source>
</evidence>
<keyword evidence="9 14" id="KW-0256">Endoplasmic reticulum</keyword>
<evidence type="ECO:0000256" key="11">
    <source>
        <dbReference type="ARBA" id="ARBA00023136"/>
    </source>
</evidence>
<evidence type="ECO:0000256" key="13">
    <source>
        <dbReference type="ARBA" id="ARBA00056799"/>
    </source>
</evidence>
<keyword evidence="10" id="KW-1133">Transmembrane helix</keyword>
<comment type="pathway">
    <text evidence="2 14">Protein modification; protein glycosylation.</text>
</comment>
<comment type="function">
    <text evidence="13 14">GDP-Man:Man(3)GlcNAc(2)-PP-Dol alpha-1,2-mannosyltransferase that operates in the biosynthetic pathway of dolichol-linked oligosaccharides, the glycan precursors employed in protein asparagine (N)-glycosylation. The assembly of dolichol-linked oligosaccharides begins on the cytosolic side of the endoplasmic reticulum membrane and finishes in its lumen. The sequential addition of sugars to dolichol pyrophosphate produces dolichol-linked oligosaccharides containing fourteen sugars, including two GlcNAcs, nine mannoses and three glucoses. Once assembled, the oligosaccharide is transferred from the lipid to nascent proteins by oligosaccharyltransferases. Catalyzes, on the cytoplasmic face of the endoplasmic reticulum, the addition of the fourth and fifth mannose residues to the dolichol-linked oligosaccharide chain, to produce Man(5)GlcNAc(2)-PP-dolichol core oligosaccharide.</text>
</comment>
<evidence type="ECO:0000256" key="8">
    <source>
        <dbReference type="ARBA" id="ARBA00022692"/>
    </source>
</evidence>
<name>A0A4S2N5C4_9PEZI</name>
<dbReference type="OrthoDB" id="2276068at2759"/>
<evidence type="ECO:0000256" key="6">
    <source>
        <dbReference type="ARBA" id="ARBA00022676"/>
    </source>
</evidence>
<dbReference type="Gene3D" id="3.40.50.2000">
    <property type="entry name" value="Glycogen Phosphorylase B"/>
    <property type="match status" value="1"/>
</dbReference>
<dbReference type="PANTHER" id="PTHR45919">
    <property type="entry name" value="GDP-MAN:MAN(3)GLCNAC(2)-PP-DOL ALPHA-1,2-MANNOSYLTRANSFERASE"/>
    <property type="match status" value="1"/>
</dbReference>
<dbReference type="InterPro" id="IPR038013">
    <property type="entry name" value="ALG11"/>
</dbReference>
<organism evidence="17 18">
    <name type="scientific">Ascodesmis nigricans</name>
    <dbReference type="NCBI Taxonomy" id="341454"/>
    <lineage>
        <taxon>Eukaryota</taxon>
        <taxon>Fungi</taxon>
        <taxon>Dikarya</taxon>
        <taxon>Ascomycota</taxon>
        <taxon>Pezizomycotina</taxon>
        <taxon>Pezizomycetes</taxon>
        <taxon>Pezizales</taxon>
        <taxon>Ascodesmidaceae</taxon>
        <taxon>Ascodesmis</taxon>
    </lineage>
</organism>
<dbReference type="Proteomes" id="UP000298138">
    <property type="component" value="Unassembled WGS sequence"/>
</dbReference>
<keyword evidence="18" id="KW-1185">Reference proteome</keyword>
<dbReference type="InterPro" id="IPR031814">
    <property type="entry name" value="ALG11_N"/>
</dbReference>
<dbReference type="GO" id="GO:0004377">
    <property type="term" value="F:GDP-Man:Man(3)GlcNAc(2)-PP-Dol alpha-1,2-mannosyltransferase activity"/>
    <property type="evidence" value="ECO:0007669"/>
    <property type="project" value="UniProtKB-UniRule"/>
</dbReference>
<evidence type="ECO:0000256" key="3">
    <source>
        <dbReference type="ARBA" id="ARBA00009481"/>
    </source>
</evidence>
<reference evidence="17 18" key="1">
    <citation type="submission" date="2019-04" db="EMBL/GenBank/DDBJ databases">
        <title>Comparative genomics and transcriptomics to analyze fruiting body development in filamentous ascomycetes.</title>
        <authorList>
            <consortium name="DOE Joint Genome Institute"/>
            <person name="Lutkenhaus R."/>
            <person name="Traeger S."/>
            <person name="Breuer J."/>
            <person name="Kuo A."/>
            <person name="Lipzen A."/>
            <person name="Pangilinan J."/>
            <person name="Dilworth D."/>
            <person name="Sandor L."/>
            <person name="Poggeler S."/>
            <person name="Barry K."/>
            <person name="Grigoriev I.V."/>
            <person name="Nowrousian M."/>
        </authorList>
    </citation>
    <scope>NUCLEOTIDE SEQUENCE [LARGE SCALE GENOMIC DNA]</scope>
    <source>
        <strain evidence="17 18">CBS 389.68</strain>
    </source>
</reference>
<evidence type="ECO:0000256" key="14">
    <source>
        <dbReference type="RuleBase" id="RU367051"/>
    </source>
</evidence>
<dbReference type="EMBL" id="ML220113">
    <property type="protein sequence ID" value="TGZ84363.1"/>
    <property type="molecule type" value="Genomic_DNA"/>
</dbReference>
<evidence type="ECO:0000256" key="10">
    <source>
        <dbReference type="ARBA" id="ARBA00022989"/>
    </source>
</evidence>
<evidence type="ECO:0000259" key="16">
    <source>
        <dbReference type="Pfam" id="PF15924"/>
    </source>
</evidence>
<gene>
    <name evidence="17" type="ORF">EX30DRAFT_328297</name>
</gene>
<evidence type="ECO:0000313" key="17">
    <source>
        <dbReference type="EMBL" id="TGZ84363.1"/>
    </source>
</evidence>
<evidence type="ECO:0000256" key="9">
    <source>
        <dbReference type="ARBA" id="ARBA00022824"/>
    </source>
</evidence>
<dbReference type="InterPro" id="IPR001296">
    <property type="entry name" value="Glyco_trans_1"/>
</dbReference>
<dbReference type="SUPFAM" id="SSF53756">
    <property type="entry name" value="UDP-Glycosyltransferase/glycogen phosphorylase"/>
    <property type="match status" value="1"/>
</dbReference>
<dbReference type="PANTHER" id="PTHR45919:SF1">
    <property type="entry name" value="GDP-MAN:MAN(3)GLCNAC(2)-PP-DOL ALPHA-1,2-MANNOSYLTRANSFERASE"/>
    <property type="match status" value="1"/>
</dbReference>
<evidence type="ECO:0000256" key="7">
    <source>
        <dbReference type="ARBA" id="ARBA00022679"/>
    </source>
</evidence>
<dbReference type="InParanoid" id="A0A4S2N5C4"/>
<dbReference type="Pfam" id="PF15924">
    <property type="entry name" value="ALG11_N"/>
    <property type="match status" value="1"/>
</dbReference>
<dbReference type="EC" id="2.4.1.131" evidence="4 14"/>
<dbReference type="AlphaFoldDB" id="A0A4S2N5C4"/>
<evidence type="ECO:0000313" key="18">
    <source>
        <dbReference type="Proteomes" id="UP000298138"/>
    </source>
</evidence>
<keyword evidence="6 14" id="KW-0328">Glycosyltransferase</keyword>
<keyword evidence="7 14" id="KW-0808">Transferase</keyword>
<evidence type="ECO:0000256" key="12">
    <source>
        <dbReference type="ARBA" id="ARBA00045065"/>
    </source>
</evidence>
<feature type="domain" description="Glycosyl transferase family 1" evidence="15">
    <location>
        <begin position="272"/>
        <end position="437"/>
    </location>
</feature>
<dbReference type="FunCoup" id="A0A4S2N5C4">
    <property type="interactions" value="418"/>
</dbReference>